<protein>
    <submittedName>
        <fullName evidence="2">Uncharacterized protein YybS (DUF2232 family)</fullName>
    </submittedName>
</protein>
<gene>
    <name evidence="2" type="ORF">C7959_11042</name>
</gene>
<keyword evidence="3" id="KW-1185">Reference proteome</keyword>
<dbReference type="AlphaFoldDB" id="A0A4R8H4J2"/>
<keyword evidence="1" id="KW-0812">Transmembrane</keyword>
<feature type="transmembrane region" description="Helical" evidence="1">
    <location>
        <begin position="229"/>
        <end position="254"/>
    </location>
</feature>
<sequence length="300" mass="33927">MQTKAIVEGALLTGITVILVFLGSILPFIGVIAPLPLIILSVRWETKVSIMSSLVVAVILGILMNPMMLVISLLSTGLIGVSMGAAFEEDFSPKVIVMIGTIATVVSLLLILAVNTYILDIDIFKEIEGIFDLSSDIYKQLGVSEQYMTQFDQIFSQLINLIKVVFPALFLLVGLFTAFINYYFSVKILDRIGYDCKFSFSLRKLRYPKYLAVIYILFRLLLSLSEKEILIVFIQNSLIIINFMILFEGLAVVYSYFVKKKVKNLLIILIVIFFLPFVSQIFFIIGFFDLWIDFRKLGKS</sequence>
<dbReference type="STRING" id="926561.GCA_000379025_02271"/>
<proteinExistence type="predicted"/>
<dbReference type="EMBL" id="SOEG01000010">
    <property type="protein sequence ID" value="TDX51798.1"/>
    <property type="molecule type" value="Genomic_DNA"/>
</dbReference>
<comment type="caution">
    <text evidence="2">The sequence shown here is derived from an EMBL/GenBank/DDBJ whole genome shotgun (WGS) entry which is preliminary data.</text>
</comment>
<keyword evidence="1" id="KW-1133">Transmembrane helix</keyword>
<feature type="transmembrane region" description="Helical" evidence="1">
    <location>
        <begin position="95"/>
        <end position="118"/>
    </location>
</feature>
<dbReference type="InterPro" id="IPR018710">
    <property type="entry name" value="DUF2232"/>
</dbReference>
<evidence type="ECO:0000313" key="2">
    <source>
        <dbReference type="EMBL" id="TDX51798.1"/>
    </source>
</evidence>
<organism evidence="2 3">
    <name type="scientific">Orenia marismortui</name>
    <dbReference type="NCBI Taxonomy" id="46469"/>
    <lineage>
        <taxon>Bacteria</taxon>
        <taxon>Bacillati</taxon>
        <taxon>Bacillota</taxon>
        <taxon>Clostridia</taxon>
        <taxon>Halanaerobiales</taxon>
        <taxon>Halobacteroidaceae</taxon>
        <taxon>Orenia</taxon>
    </lineage>
</organism>
<accession>A0A4R8H4J2</accession>
<dbReference type="RefSeq" id="WP_166667921.1">
    <property type="nucleotide sequence ID" value="NZ_SOEG01000010.1"/>
</dbReference>
<keyword evidence="1" id="KW-0472">Membrane</keyword>
<feature type="transmembrane region" description="Helical" evidence="1">
    <location>
        <begin position="205"/>
        <end position="222"/>
    </location>
</feature>
<feature type="transmembrane region" description="Helical" evidence="1">
    <location>
        <begin position="164"/>
        <end position="185"/>
    </location>
</feature>
<feature type="transmembrane region" description="Helical" evidence="1">
    <location>
        <begin position="266"/>
        <end position="292"/>
    </location>
</feature>
<feature type="transmembrane region" description="Helical" evidence="1">
    <location>
        <begin position="12"/>
        <end position="42"/>
    </location>
</feature>
<dbReference type="PANTHER" id="PTHR41324">
    <property type="entry name" value="MEMBRANE PROTEIN-RELATED"/>
    <property type="match status" value="1"/>
</dbReference>
<name>A0A4R8H4J2_9FIRM</name>
<dbReference type="Pfam" id="PF09991">
    <property type="entry name" value="DUF2232"/>
    <property type="match status" value="1"/>
</dbReference>
<feature type="transmembrane region" description="Helical" evidence="1">
    <location>
        <begin position="54"/>
        <end position="75"/>
    </location>
</feature>
<evidence type="ECO:0000313" key="3">
    <source>
        <dbReference type="Proteomes" id="UP000295832"/>
    </source>
</evidence>
<reference evidence="2 3" key="1">
    <citation type="submission" date="2019-03" db="EMBL/GenBank/DDBJ databases">
        <title>Subsurface microbial communities from deep shales in Ohio and West Virginia, USA.</title>
        <authorList>
            <person name="Wrighton K."/>
        </authorList>
    </citation>
    <scope>NUCLEOTIDE SEQUENCE [LARGE SCALE GENOMIC DNA]</scope>
    <source>
        <strain evidence="2 3">MSL 6dP</strain>
    </source>
</reference>
<dbReference type="PANTHER" id="PTHR41324:SF1">
    <property type="entry name" value="DUF2232 DOMAIN-CONTAINING PROTEIN"/>
    <property type="match status" value="1"/>
</dbReference>
<evidence type="ECO:0000256" key="1">
    <source>
        <dbReference type="SAM" id="Phobius"/>
    </source>
</evidence>
<dbReference type="Proteomes" id="UP000295832">
    <property type="component" value="Unassembled WGS sequence"/>
</dbReference>